<reference evidence="3 4" key="1">
    <citation type="submission" date="2018-12" db="EMBL/GenBank/DDBJ databases">
        <authorList>
            <person name="Tiukova I."/>
            <person name="Dainat J."/>
        </authorList>
    </citation>
    <scope>NUCLEOTIDE SEQUENCE [LARGE SCALE GENOMIC DNA]</scope>
</reference>
<dbReference type="AlphaFoldDB" id="A0A448YJ79"/>
<dbReference type="InParanoid" id="A0A448YJ79"/>
<accession>A0A448YJ79</accession>
<dbReference type="EMBL" id="CAACVR010000009">
    <property type="protein sequence ID" value="VEU21005.1"/>
    <property type="molecule type" value="Genomic_DNA"/>
</dbReference>
<protein>
    <submittedName>
        <fullName evidence="3">DEKNAAC101958</fullName>
    </submittedName>
</protein>
<dbReference type="Proteomes" id="UP000290900">
    <property type="component" value="Unassembled WGS sequence"/>
</dbReference>
<evidence type="ECO:0000313" key="4">
    <source>
        <dbReference type="Proteomes" id="UP000290900"/>
    </source>
</evidence>
<gene>
    <name evidence="3" type="ORF">BRENAR_LOCUS1740</name>
</gene>
<keyword evidence="1" id="KW-0175">Coiled coil</keyword>
<feature type="compositionally biased region" description="Low complexity" evidence="2">
    <location>
        <begin position="82"/>
        <end position="97"/>
    </location>
</feature>
<keyword evidence="4" id="KW-1185">Reference proteome</keyword>
<organism evidence="3 4">
    <name type="scientific">Brettanomyces naardenensis</name>
    <name type="common">Yeast</name>
    <dbReference type="NCBI Taxonomy" id="13370"/>
    <lineage>
        <taxon>Eukaryota</taxon>
        <taxon>Fungi</taxon>
        <taxon>Dikarya</taxon>
        <taxon>Ascomycota</taxon>
        <taxon>Saccharomycotina</taxon>
        <taxon>Pichiomycetes</taxon>
        <taxon>Pichiales</taxon>
        <taxon>Pichiaceae</taxon>
        <taxon>Brettanomyces</taxon>
    </lineage>
</organism>
<proteinExistence type="predicted"/>
<sequence length="261" mass="28871">MLENQIREISRTASEAYDQVDDLKTRNGMLEEQVAHQKKVIQDLMIELDQEKNNAKKAIEEREILEIEMNTRAKGTLRDSQSSGNTTNNTSMGTMGTIGTTATAGTIATVGTMGTLGTIVSRSTPATSVSTSPNSTVDMKQTQQLDIEVQKLNVQLAHQKGVIDNQRQSISQLRERVSELQSQTDLDTRDYEDTLNKLKSSMLAIRANRKFLGSINGLAEENAREAYVPKPKDYGQKFSRYGGNTATDTGKTYVISKLTPF</sequence>
<name>A0A448YJ79_BRENA</name>
<evidence type="ECO:0000256" key="1">
    <source>
        <dbReference type="SAM" id="Coils"/>
    </source>
</evidence>
<feature type="region of interest" description="Disordered" evidence="2">
    <location>
        <begin position="74"/>
        <end position="97"/>
    </location>
</feature>
<dbReference type="OrthoDB" id="3997943at2759"/>
<evidence type="ECO:0000256" key="2">
    <source>
        <dbReference type="SAM" id="MobiDB-lite"/>
    </source>
</evidence>
<feature type="coiled-coil region" evidence="1">
    <location>
        <begin position="6"/>
        <end position="68"/>
    </location>
</feature>
<evidence type="ECO:0000313" key="3">
    <source>
        <dbReference type="EMBL" id="VEU21005.1"/>
    </source>
</evidence>